<evidence type="ECO:0000313" key="2">
    <source>
        <dbReference type="Proteomes" id="UP001060085"/>
    </source>
</evidence>
<reference evidence="2" key="1">
    <citation type="journal article" date="2023" name="Nat. Plants">
        <title>Single-cell RNA sequencing provides a high-resolution roadmap for understanding the multicellular compartmentation of specialized metabolism.</title>
        <authorList>
            <person name="Sun S."/>
            <person name="Shen X."/>
            <person name="Li Y."/>
            <person name="Li Y."/>
            <person name="Wang S."/>
            <person name="Li R."/>
            <person name="Zhang H."/>
            <person name="Shen G."/>
            <person name="Guo B."/>
            <person name="Wei J."/>
            <person name="Xu J."/>
            <person name="St-Pierre B."/>
            <person name="Chen S."/>
            <person name="Sun C."/>
        </authorList>
    </citation>
    <scope>NUCLEOTIDE SEQUENCE [LARGE SCALE GENOMIC DNA]</scope>
</reference>
<evidence type="ECO:0000313" key="1">
    <source>
        <dbReference type="EMBL" id="KAI5675986.1"/>
    </source>
</evidence>
<proteinExistence type="predicted"/>
<dbReference type="EMBL" id="CM044702">
    <property type="protein sequence ID" value="KAI5675986.1"/>
    <property type="molecule type" value="Genomic_DNA"/>
</dbReference>
<protein>
    <submittedName>
        <fullName evidence="1">Uncharacterized protein</fullName>
    </submittedName>
</protein>
<organism evidence="1 2">
    <name type="scientific">Catharanthus roseus</name>
    <name type="common">Madagascar periwinkle</name>
    <name type="synonym">Vinca rosea</name>
    <dbReference type="NCBI Taxonomy" id="4058"/>
    <lineage>
        <taxon>Eukaryota</taxon>
        <taxon>Viridiplantae</taxon>
        <taxon>Streptophyta</taxon>
        <taxon>Embryophyta</taxon>
        <taxon>Tracheophyta</taxon>
        <taxon>Spermatophyta</taxon>
        <taxon>Magnoliopsida</taxon>
        <taxon>eudicotyledons</taxon>
        <taxon>Gunneridae</taxon>
        <taxon>Pentapetalae</taxon>
        <taxon>asterids</taxon>
        <taxon>lamiids</taxon>
        <taxon>Gentianales</taxon>
        <taxon>Apocynaceae</taxon>
        <taxon>Rauvolfioideae</taxon>
        <taxon>Vinceae</taxon>
        <taxon>Catharanthinae</taxon>
        <taxon>Catharanthus</taxon>
    </lineage>
</organism>
<keyword evidence="2" id="KW-1185">Reference proteome</keyword>
<name>A0ACC0BTR8_CATRO</name>
<accession>A0ACC0BTR8</accession>
<gene>
    <name evidence="1" type="ORF">M9H77_06936</name>
</gene>
<comment type="caution">
    <text evidence="1">The sequence shown here is derived from an EMBL/GenBank/DDBJ whole genome shotgun (WGS) entry which is preliminary data.</text>
</comment>
<sequence length="304" mass="33241">MIKQLLLSILLIHATLAAGKGGGKINGPPTKKWLTLNGVEPVVVARGGFSGVAPDSSQGAFTLAQVSSLPSTILLCDLQLTKDGEGFCLSDINLANSTDINTVYPDQQKSYNIDGRDLKGWFGFDYTAKDLFENHPTFYDRRKLSPALYIEDTMQDLKPAYISSPEIGFLKALGQKVDPAATKLVLRLMGIDEVEPTTKEKYGSLLQKLPMIKTFASGIIVPKEFIWPVDDARILQPASNLVSDAHKAGLEVFAAGFANDNYVSYNYSYDPAKEYLQYIDNPQFSIDGMITDFPATASEAIGRL</sequence>
<dbReference type="Proteomes" id="UP001060085">
    <property type="component" value="Linkage Group LG02"/>
</dbReference>